<dbReference type="EMBL" id="UGUV01000002">
    <property type="protein sequence ID" value="SUD49684.1"/>
    <property type="molecule type" value="Genomic_DNA"/>
</dbReference>
<sequence>MKIVQKITSPLDCPAFIAAHRQNPQDFTRRRQLTFKNLVLFLLNQPRTALQTELDQFYRVLNQASTETQMVTAQAFCKARKKLNPEVFESLNRLLQQQIDCFGLRQKWRGLRVLAVDGSTVHLPLESTMATFFGSHSGFPMARLSTLYEVADGQTLHSLIVPLTVGERDCAHLHLEHLPADSLTLFDRGYPGHWLFALFAQQQRHFLMRLPCGYNAQVKAFLHSGQVEDTQLFVANHPEARLFCSEAGVDPASQIELRLIRVELANGESEVLLTSLLDREAFPAEVFAELYHRRWGIETDFRRLKQTLTLDNFSGRSVTAVKQDFHAAQLLKNLALLMQHLLQPVIEQRHKGRKLRWKVNFTQGVSRLKNTLVELLVRHCAQGLSNVLALMAKSLSAVRSGRSFARQRKRAASRGCEGYKPTR</sequence>
<evidence type="ECO:0000313" key="6">
    <source>
        <dbReference type="EMBL" id="MDH1340624.1"/>
    </source>
</evidence>
<evidence type="ECO:0000313" key="9">
    <source>
        <dbReference type="EMBL" id="SUD60178.1"/>
    </source>
</evidence>
<dbReference type="Proteomes" id="UP000255303">
    <property type="component" value="Unassembled WGS sequence"/>
</dbReference>
<dbReference type="Gene3D" id="3.90.350.10">
    <property type="entry name" value="Transposase Inhibitor Protein From Tn5, Chain A, domain 1"/>
    <property type="match status" value="1"/>
</dbReference>
<dbReference type="InterPro" id="IPR012337">
    <property type="entry name" value="RNaseH-like_sf"/>
</dbReference>
<keyword evidence="2" id="KW-0815">Transposition</keyword>
<evidence type="ECO:0000313" key="12">
    <source>
        <dbReference type="EMBL" id="SUE72792.1"/>
    </source>
</evidence>
<dbReference type="InterPro" id="IPR047952">
    <property type="entry name" value="Transpos_IS4"/>
</dbReference>
<accession>A0A379PNV1</accession>
<dbReference type="PANTHER" id="PTHR33258:SF1">
    <property type="entry name" value="TRANSPOSASE INSL FOR INSERTION SEQUENCE ELEMENT IS186A-RELATED"/>
    <property type="match status" value="1"/>
</dbReference>
<dbReference type="SUPFAM" id="SSF53098">
    <property type="entry name" value="Ribonuclease H-like"/>
    <property type="match status" value="1"/>
</dbReference>
<dbReference type="GO" id="GO:0003677">
    <property type="term" value="F:DNA binding"/>
    <property type="evidence" value="ECO:0007669"/>
    <property type="project" value="UniProtKB-KW"/>
</dbReference>
<dbReference type="EMBL" id="UGUV01000003">
    <property type="protein sequence ID" value="SUE72792.1"/>
    <property type="molecule type" value="Genomic_DNA"/>
</dbReference>
<evidence type="ECO:0000313" key="14">
    <source>
        <dbReference type="Proteomes" id="UP000255303"/>
    </source>
</evidence>
<dbReference type="EMBL" id="UGUV01000003">
    <property type="protein sequence ID" value="SUE72482.1"/>
    <property type="molecule type" value="Genomic_DNA"/>
</dbReference>
<organism evidence="12 14">
    <name type="scientific">Ectopseudomonas oleovorans</name>
    <name type="common">Pseudomonas oleovorans</name>
    <dbReference type="NCBI Taxonomy" id="301"/>
    <lineage>
        <taxon>Bacteria</taxon>
        <taxon>Pseudomonadati</taxon>
        <taxon>Pseudomonadota</taxon>
        <taxon>Gammaproteobacteria</taxon>
        <taxon>Pseudomonadales</taxon>
        <taxon>Pseudomonadaceae</taxon>
        <taxon>Ectopseudomonas</taxon>
    </lineage>
</organism>
<evidence type="ECO:0000256" key="2">
    <source>
        <dbReference type="ARBA" id="ARBA00022578"/>
    </source>
</evidence>
<dbReference type="InterPro" id="IPR002559">
    <property type="entry name" value="Transposase_11"/>
</dbReference>
<dbReference type="Proteomes" id="UP001161697">
    <property type="component" value="Unassembled WGS sequence"/>
</dbReference>
<proteinExistence type="inferred from homology"/>
<reference evidence="13 14" key="1">
    <citation type="submission" date="2018-06" db="EMBL/GenBank/DDBJ databases">
        <authorList>
            <consortium name="Pathogen Informatics"/>
            <person name="Doyle S."/>
        </authorList>
    </citation>
    <scope>NUCLEOTIDE SEQUENCE [LARGE SCALE GENOMIC DNA]</scope>
    <source>
        <strain evidence="12 14">NCTC10692</strain>
        <strain evidence="9 13">NCTC10860</strain>
    </source>
</reference>
<dbReference type="AlphaFoldDB" id="A0A061CUE5"/>
<keyword evidence="4" id="KW-0233">DNA recombination</keyword>
<evidence type="ECO:0000259" key="5">
    <source>
        <dbReference type="Pfam" id="PF01609"/>
    </source>
</evidence>
<dbReference type="EMBL" id="UGUW01000004">
    <property type="protein sequence ID" value="SUD60178.1"/>
    <property type="molecule type" value="Genomic_DNA"/>
</dbReference>
<dbReference type="EMBL" id="JAOCJE010000001">
    <property type="protein sequence ID" value="MDH1340624.1"/>
    <property type="molecule type" value="Genomic_DNA"/>
</dbReference>
<dbReference type="Proteomes" id="UP000254084">
    <property type="component" value="Unassembled WGS sequence"/>
</dbReference>
<evidence type="ECO:0000313" key="13">
    <source>
        <dbReference type="Proteomes" id="UP000254084"/>
    </source>
</evidence>
<evidence type="ECO:0000256" key="3">
    <source>
        <dbReference type="ARBA" id="ARBA00023125"/>
    </source>
</evidence>
<accession>A0A061CUE5</accession>
<feature type="domain" description="Transposase IS4-like" evidence="5">
    <location>
        <begin position="109"/>
        <end position="331"/>
    </location>
</feature>
<gene>
    <name evidence="6" type="ORF">N5J11_15600</name>
    <name evidence="7" type="ORF">NCTC10692_00061</name>
    <name evidence="8" type="ORF">NCTC10692_03968</name>
    <name evidence="11" type="ORF">NCTC10692_04638</name>
    <name evidence="12" type="ORF">NCTC10692_04948</name>
    <name evidence="9" type="ORF">NCTC10860_02507</name>
    <name evidence="10" type="ORF">NCTC10860_02547</name>
</gene>
<evidence type="ECO:0000313" key="8">
    <source>
        <dbReference type="EMBL" id="SUD53446.1"/>
    </source>
</evidence>
<keyword evidence="3" id="KW-0238">DNA-binding</keyword>
<dbReference type="EMBL" id="UGUW01000004">
    <property type="protein sequence ID" value="SUD60218.1"/>
    <property type="molecule type" value="Genomic_DNA"/>
</dbReference>
<dbReference type="EMBL" id="UGUV01000002">
    <property type="protein sequence ID" value="SUD53446.1"/>
    <property type="molecule type" value="Genomic_DNA"/>
</dbReference>
<dbReference type="GO" id="GO:0006313">
    <property type="term" value="P:DNA transposition"/>
    <property type="evidence" value="ECO:0007669"/>
    <property type="project" value="InterPro"/>
</dbReference>
<comment type="similarity">
    <text evidence="1">Belongs to the transposase 11 family.</text>
</comment>
<protein>
    <submittedName>
        <fullName evidence="6">IS4-like element ISPa1635 family transposase</fullName>
    </submittedName>
    <submittedName>
        <fullName evidence="12">Transposase DDE domain-containing protein</fullName>
    </submittedName>
</protein>
<dbReference type="PANTHER" id="PTHR33258">
    <property type="entry name" value="TRANSPOSASE INSL FOR INSERTION SEQUENCE ELEMENT IS186A-RELATED"/>
    <property type="match status" value="1"/>
</dbReference>
<dbReference type="RefSeq" id="WP_004423958.1">
    <property type="nucleotide sequence ID" value="NZ_CAJQNA010000008.1"/>
</dbReference>
<dbReference type="NCBIfam" id="NF033592">
    <property type="entry name" value="transpos_IS4_1"/>
    <property type="match status" value="1"/>
</dbReference>
<evidence type="ECO:0000256" key="1">
    <source>
        <dbReference type="ARBA" id="ARBA00010075"/>
    </source>
</evidence>
<evidence type="ECO:0000313" key="11">
    <source>
        <dbReference type="EMBL" id="SUE72482.1"/>
    </source>
</evidence>
<evidence type="ECO:0000256" key="4">
    <source>
        <dbReference type="ARBA" id="ARBA00023172"/>
    </source>
</evidence>
<reference evidence="6" key="2">
    <citation type="submission" date="2022-09" db="EMBL/GenBank/DDBJ databases">
        <title>Intensive care unit water sources are persistently colonized with multi-drug resistant bacteria and are the site of extensive horizontal gene transfer of antibiotic resistance genes.</title>
        <authorList>
            <person name="Diorio-Toth L."/>
        </authorList>
    </citation>
    <scope>NUCLEOTIDE SEQUENCE</scope>
    <source>
        <strain evidence="6">GD03704</strain>
    </source>
</reference>
<evidence type="ECO:0000313" key="7">
    <source>
        <dbReference type="EMBL" id="SUD49684.1"/>
    </source>
</evidence>
<evidence type="ECO:0000313" key="10">
    <source>
        <dbReference type="EMBL" id="SUD60218.1"/>
    </source>
</evidence>
<name>A0A061CUE5_ECTOL</name>
<dbReference type="Pfam" id="PF01609">
    <property type="entry name" value="DDE_Tnp_1"/>
    <property type="match status" value="1"/>
</dbReference>
<dbReference type="GO" id="GO:0004803">
    <property type="term" value="F:transposase activity"/>
    <property type="evidence" value="ECO:0007669"/>
    <property type="project" value="InterPro"/>
</dbReference>